<organism evidence="2 3">
    <name type="scientific">Calicophoron daubneyi</name>
    <name type="common">Rumen fluke</name>
    <name type="synonym">Paramphistomum daubneyi</name>
    <dbReference type="NCBI Taxonomy" id="300641"/>
    <lineage>
        <taxon>Eukaryota</taxon>
        <taxon>Metazoa</taxon>
        <taxon>Spiralia</taxon>
        <taxon>Lophotrochozoa</taxon>
        <taxon>Platyhelminthes</taxon>
        <taxon>Trematoda</taxon>
        <taxon>Digenea</taxon>
        <taxon>Plagiorchiida</taxon>
        <taxon>Pronocephalata</taxon>
        <taxon>Paramphistomoidea</taxon>
        <taxon>Paramphistomidae</taxon>
        <taxon>Calicophoron</taxon>
    </lineage>
</organism>
<sequence>MSRVDIAADLVYPPEYVLMHLTGTVQDLASETWQLYTGQSCLFPEAKNDLDALNRPFRLQLVADHLVQSTDPNSQISLIYLTGLMFLFSEETQLTLKRGYKTDTSISYESQTTGPITIYQGVGQGFDGISWGSNKPGLGLQCGDEDGRGDCSTPTAYQQSTVKQLPPNYAHTANGKAKAERGRWQCGPDLESGPKAECGGVEAESGDTENMTTSSSWHSPVVSQPAGETAATNENHPASLSNRLLKTEDFVINQLAGGYENGATAHLSPTDLCCSVAAHYGSPRTGCRSGVERRLRKSGSPFRRRSNSQSHIDCLKIGQTSYPSSSTIHHPRPALSSDALAAMCVNHGTSDYQIVPKSTVDLGLESGSCAVACSKTADPHSDRLCCFEECPVASQSTSNTPARSLRVRLDKRLKVEQFKNHLGEYLKLDPRYLKVNVYPNRLTSASDFSELPPMDLIRISLESCLVLNEVKLILHVLDLTDQILLAAAAVIRSEQHVDIPRSRLRLRKCNPAEPTPGPVLGAKEILSNSTNPPQGLMVQLLSGGHFSGGAVQSELDYTPDDRIGNGFVFVRRWHPSALSFDS</sequence>
<comment type="caution">
    <text evidence="2">The sequence shown here is derived from an EMBL/GenBank/DDBJ whole genome shotgun (WGS) entry which is preliminary data.</text>
</comment>
<feature type="compositionally biased region" description="Polar residues" evidence="1">
    <location>
        <begin position="208"/>
        <end position="222"/>
    </location>
</feature>
<feature type="region of interest" description="Disordered" evidence="1">
    <location>
        <begin position="167"/>
        <end position="234"/>
    </location>
</feature>
<evidence type="ECO:0000313" key="2">
    <source>
        <dbReference type="EMBL" id="CAL5138000.1"/>
    </source>
</evidence>
<evidence type="ECO:0000313" key="3">
    <source>
        <dbReference type="Proteomes" id="UP001497525"/>
    </source>
</evidence>
<evidence type="ECO:0000256" key="1">
    <source>
        <dbReference type="SAM" id="MobiDB-lite"/>
    </source>
</evidence>
<reference evidence="2" key="1">
    <citation type="submission" date="2024-06" db="EMBL/GenBank/DDBJ databases">
        <authorList>
            <person name="Liu X."/>
            <person name="Lenzi L."/>
            <person name="Haldenby T S."/>
            <person name="Uol C."/>
        </authorList>
    </citation>
    <scope>NUCLEOTIDE SEQUENCE</scope>
</reference>
<gene>
    <name evidence="2" type="ORF">CDAUBV1_LOCUS12517</name>
</gene>
<name>A0AAV2TNT9_CALDB</name>
<accession>A0AAV2TNT9</accession>
<dbReference type="EMBL" id="CAXLJL010000467">
    <property type="protein sequence ID" value="CAL5138000.1"/>
    <property type="molecule type" value="Genomic_DNA"/>
</dbReference>
<dbReference type="AlphaFoldDB" id="A0AAV2TNT9"/>
<proteinExistence type="predicted"/>
<dbReference type="Proteomes" id="UP001497525">
    <property type="component" value="Unassembled WGS sequence"/>
</dbReference>
<protein>
    <submittedName>
        <fullName evidence="2">Uncharacterized protein</fullName>
    </submittedName>
</protein>